<keyword evidence="3" id="KW-1185">Reference proteome</keyword>
<evidence type="ECO:0000313" key="3">
    <source>
        <dbReference type="Proteomes" id="UP000318428"/>
    </source>
</evidence>
<protein>
    <submittedName>
        <fullName evidence="2">Uncharacterized protein</fullName>
    </submittedName>
</protein>
<dbReference type="EMBL" id="VFIO01000001">
    <property type="protein sequence ID" value="TWR92104.1"/>
    <property type="molecule type" value="Genomic_DNA"/>
</dbReference>
<dbReference type="Proteomes" id="UP000318428">
    <property type="component" value="Unassembled WGS sequence"/>
</dbReference>
<proteinExistence type="predicted"/>
<accession>A0ABY3GKA0</accession>
<evidence type="ECO:0000313" key="2">
    <source>
        <dbReference type="EMBL" id="TWR92104.1"/>
    </source>
</evidence>
<organism evidence="2 3">
    <name type="scientific">Pseudomonas saxonica</name>
    <dbReference type="NCBI Taxonomy" id="2600598"/>
    <lineage>
        <taxon>Bacteria</taxon>
        <taxon>Pseudomonadati</taxon>
        <taxon>Pseudomonadota</taxon>
        <taxon>Gammaproteobacteria</taxon>
        <taxon>Pseudomonadales</taxon>
        <taxon>Pseudomonadaceae</taxon>
        <taxon>Pseudomonas</taxon>
    </lineage>
</organism>
<name>A0ABY3GKA0_9PSED</name>
<dbReference type="RefSeq" id="WP_146383603.1">
    <property type="nucleotide sequence ID" value="NZ_VFIO01000001.1"/>
</dbReference>
<reference evidence="2 3" key="1">
    <citation type="submission" date="2019-06" db="EMBL/GenBank/DDBJ databases">
        <title>Pseudomonas bimorpha sp. nov. isolated from bovine raw milk and skim milk concentrate.</title>
        <authorList>
            <person name="Hofmann K."/>
            <person name="Huptas C."/>
            <person name="Doll E."/>
            <person name="Scherer S."/>
            <person name="Wenning M."/>
        </authorList>
    </citation>
    <scope>NUCLEOTIDE SEQUENCE [LARGE SCALE GENOMIC DNA]</scope>
    <source>
        <strain evidence="2 3">DSM 108989</strain>
    </source>
</reference>
<sequence>MIDTISRAKHLQKEIVGEIYRQQGLKTLNLEKLHSVIDEQLHILSVTHDAPKDKAELKKILSTGIKLQIQTAHATDVFVKDGLHAALKYLIEQPTVTNPTASPPHHSVPANPAGE</sequence>
<evidence type="ECO:0000256" key="1">
    <source>
        <dbReference type="SAM" id="MobiDB-lite"/>
    </source>
</evidence>
<feature type="region of interest" description="Disordered" evidence="1">
    <location>
        <begin position="95"/>
        <end position="115"/>
    </location>
</feature>
<comment type="caution">
    <text evidence="2">The sequence shown here is derived from an EMBL/GenBank/DDBJ whole genome shotgun (WGS) entry which is preliminary data.</text>
</comment>
<gene>
    <name evidence="2" type="ORF">FJD38_00350</name>
</gene>